<evidence type="ECO:0000313" key="2">
    <source>
        <dbReference type="EMBL" id="MPC46802.1"/>
    </source>
</evidence>
<organism evidence="2 3">
    <name type="scientific">Portunus trituberculatus</name>
    <name type="common">Swimming crab</name>
    <name type="synonym">Neptunus trituberculatus</name>
    <dbReference type="NCBI Taxonomy" id="210409"/>
    <lineage>
        <taxon>Eukaryota</taxon>
        <taxon>Metazoa</taxon>
        <taxon>Ecdysozoa</taxon>
        <taxon>Arthropoda</taxon>
        <taxon>Crustacea</taxon>
        <taxon>Multicrustacea</taxon>
        <taxon>Malacostraca</taxon>
        <taxon>Eumalacostraca</taxon>
        <taxon>Eucarida</taxon>
        <taxon>Decapoda</taxon>
        <taxon>Pleocyemata</taxon>
        <taxon>Brachyura</taxon>
        <taxon>Eubrachyura</taxon>
        <taxon>Portunoidea</taxon>
        <taxon>Portunidae</taxon>
        <taxon>Portuninae</taxon>
        <taxon>Portunus</taxon>
    </lineage>
</organism>
<keyword evidence="3" id="KW-1185">Reference proteome</keyword>
<protein>
    <submittedName>
        <fullName evidence="2">Uncharacterized protein</fullName>
    </submittedName>
</protein>
<evidence type="ECO:0000256" key="1">
    <source>
        <dbReference type="SAM" id="MobiDB-lite"/>
    </source>
</evidence>
<sequence>MMAAVGTRNLGRKSASRETGIEVKDREQGKYSTCLSHGILKYAVLWKLSIEPSSSKEVLRNQEICETGTDARRLDSVLNNLTGKRSATKLLDGLLDMDKANNFMRHFDEKIKNIVNNLKGAKQFWDVVNE</sequence>
<name>A0A5B7FJX7_PORTR</name>
<evidence type="ECO:0000313" key="3">
    <source>
        <dbReference type="Proteomes" id="UP000324222"/>
    </source>
</evidence>
<dbReference type="Proteomes" id="UP000324222">
    <property type="component" value="Unassembled WGS sequence"/>
</dbReference>
<feature type="region of interest" description="Disordered" evidence="1">
    <location>
        <begin position="1"/>
        <end position="23"/>
    </location>
</feature>
<comment type="caution">
    <text evidence="2">The sequence shown here is derived from an EMBL/GenBank/DDBJ whole genome shotgun (WGS) entry which is preliminary data.</text>
</comment>
<dbReference type="AlphaFoldDB" id="A0A5B7FJX7"/>
<dbReference type="EMBL" id="VSRR010007386">
    <property type="protein sequence ID" value="MPC46802.1"/>
    <property type="molecule type" value="Genomic_DNA"/>
</dbReference>
<proteinExistence type="predicted"/>
<accession>A0A5B7FJX7</accession>
<reference evidence="2 3" key="1">
    <citation type="submission" date="2019-05" db="EMBL/GenBank/DDBJ databases">
        <title>Another draft genome of Portunus trituberculatus and its Hox gene families provides insights of decapod evolution.</title>
        <authorList>
            <person name="Jeong J.-H."/>
            <person name="Song I."/>
            <person name="Kim S."/>
            <person name="Choi T."/>
            <person name="Kim D."/>
            <person name="Ryu S."/>
            <person name="Kim W."/>
        </authorList>
    </citation>
    <scope>NUCLEOTIDE SEQUENCE [LARGE SCALE GENOMIC DNA]</scope>
    <source>
        <tissue evidence="2">Muscle</tissue>
    </source>
</reference>
<gene>
    <name evidence="2" type="ORF">E2C01_040530</name>
</gene>